<accession>A0A1C5JXM6</accession>
<keyword evidence="5" id="KW-0067">ATP-binding</keyword>
<evidence type="ECO:0000256" key="9">
    <source>
        <dbReference type="NCBIfam" id="TIGR01510"/>
    </source>
</evidence>
<evidence type="ECO:0000256" key="4">
    <source>
        <dbReference type="ARBA" id="ARBA00022741"/>
    </source>
</evidence>
<dbReference type="NCBIfam" id="TIGR00125">
    <property type="entry name" value="cyt_tran_rel"/>
    <property type="match status" value="1"/>
</dbReference>
<dbReference type="Gene3D" id="3.40.50.620">
    <property type="entry name" value="HUPs"/>
    <property type="match status" value="1"/>
</dbReference>
<evidence type="ECO:0000256" key="8">
    <source>
        <dbReference type="ARBA" id="ARBA00029346"/>
    </source>
</evidence>
<keyword evidence="12" id="KW-1185">Reference proteome</keyword>
<dbReference type="GO" id="GO:0005524">
    <property type="term" value="F:ATP binding"/>
    <property type="evidence" value="ECO:0007669"/>
    <property type="project" value="UniProtKB-KW"/>
</dbReference>
<evidence type="ECO:0000313" key="12">
    <source>
        <dbReference type="Proteomes" id="UP000198215"/>
    </source>
</evidence>
<comment type="catalytic activity">
    <reaction evidence="8">
        <text>(R)-4'-phosphopantetheine + ATP + H(+) = 3'-dephospho-CoA + diphosphate</text>
        <dbReference type="Rhea" id="RHEA:19801"/>
        <dbReference type="ChEBI" id="CHEBI:15378"/>
        <dbReference type="ChEBI" id="CHEBI:30616"/>
        <dbReference type="ChEBI" id="CHEBI:33019"/>
        <dbReference type="ChEBI" id="CHEBI:57328"/>
        <dbReference type="ChEBI" id="CHEBI:61723"/>
        <dbReference type="EC" id="2.7.7.3"/>
    </reaction>
</comment>
<keyword evidence="7" id="KW-0173">Coenzyme A biosynthesis</keyword>
<evidence type="ECO:0000256" key="6">
    <source>
        <dbReference type="ARBA" id="ARBA00022842"/>
    </source>
</evidence>
<feature type="domain" description="Cytidyltransferase-like" evidence="10">
    <location>
        <begin position="12"/>
        <end position="138"/>
    </location>
</feature>
<dbReference type="OrthoDB" id="9806661at2"/>
<keyword evidence="1" id="KW-0963">Cytoplasm</keyword>
<evidence type="ECO:0000313" key="11">
    <source>
        <dbReference type="EMBL" id="SCG75344.1"/>
    </source>
</evidence>
<dbReference type="PRINTS" id="PR01020">
    <property type="entry name" value="LPSBIOSNTHSS"/>
</dbReference>
<evidence type="ECO:0000256" key="2">
    <source>
        <dbReference type="ARBA" id="ARBA00022679"/>
    </source>
</evidence>
<dbReference type="RefSeq" id="WP_088978753.1">
    <property type="nucleotide sequence ID" value="NZ_LT607753.1"/>
</dbReference>
<evidence type="ECO:0000256" key="1">
    <source>
        <dbReference type="ARBA" id="ARBA00022490"/>
    </source>
</evidence>
<proteinExistence type="predicted"/>
<dbReference type="EMBL" id="LT607753">
    <property type="protein sequence ID" value="SCG75344.1"/>
    <property type="molecule type" value="Genomic_DNA"/>
</dbReference>
<dbReference type="Proteomes" id="UP000198215">
    <property type="component" value="Chromosome I"/>
</dbReference>
<keyword evidence="4" id="KW-0547">Nucleotide-binding</keyword>
<dbReference type="InterPro" id="IPR014729">
    <property type="entry name" value="Rossmann-like_a/b/a_fold"/>
</dbReference>
<keyword evidence="2 11" id="KW-0808">Transferase</keyword>
<dbReference type="AlphaFoldDB" id="A0A1C5JXM6"/>
<dbReference type="Pfam" id="PF01467">
    <property type="entry name" value="CTP_transf_like"/>
    <property type="match status" value="1"/>
</dbReference>
<dbReference type="PANTHER" id="PTHR21342:SF1">
    <property type="entry name" value="PHOSPHOPANTETHEINE ADENYLYLTRANSFERASE"/>
    <property type="match status" value="1"/>
</dbReference>
<dbReference type="GO" id="GO:0004595">
    <property type="term" value="F:pantetheine-phosphate adenylyltransferase activity"/>
    <property type="evidence" value="ECO:0007669"/>
    <property type="project" value="UniProtKB-UniRule"/>
</dbReference>
<dbReference type="InterPro" id="IPR001980">
    <property type="entry name" value="PPAT"/>
</dbReference>
<keyword evidence="3 11" id="KW-0548">Nucleotidyltransferase</keyword>
<dbReference type="GO" id="GO:0015937">
    <property type="term" value="P:coenzyme A biosynthetic process"/>
    <property type="evidence" value="ECO:0007669"/>
    <property type="project" value="UniProtKB-UniRule"/>
</dbReference>
<dbReference type="EC" id="2.7.7.3" evidence="9"/>
<name>A0A1C5JXM6_9ACTN</name>
<evidence type="ECO:0000256" key="5">
    <source>
        <dbReference type="ARBA" id="ARBA00022840"/>
    </source>
</evidence>
<dbReference type="PANTHER" id="PTHR21342">
    <property type="entry name" value="PHOSPHOPANTETHEINE ADENYLYLTRANSFERASE"/>
    <property type="match status" value="1"/>
</dbReference>
<sequence>MTTRSALGGRAVYPGTFDPLTPGHLDIIDRARRLFGHVTVLVASNRAKTPAMAPAARAAAIREALPNDWDDVDVTPWEGLTATYCAENDVRVIVRGVRSVADIQYEYELAGMNESLGTTTVLLPARPHLAPISSTAVRLLGRG</sequence>
<protein>
    <recommendedName>
        <fullName evidence="9">Pantetheine-phosphate adenylyltransferase</fullName>
        <ecNumber evidence="9">2.7.7.3</ecNumber>
    </recommendedName>
</protein>
<keyword evidence="6" id="KW-0460">Magnesium</keyword>
<reference evidence="12" key="1">
    <citation type="submission" date="2016-06" db="EMBL/GenBank/DDBJ databases">
        <authorList>
            <person name="Varghese N."/>
            <person name="Submissions Spin"/>
        </authorList>
    </citation>
    <scope>NUCLEOTIDE SEQUENCE [LARGE SCALE GENOMIC DNA]</scope>
    <source>
        <strain evidence="12">DSM 45161</strain>
    </source>
</reference>
<dbReference type="SUPFAM" id="SSF52374">
    <property type="entry name" value="Nucleotidylyl transferase"/>
    <property type="match status" value="1"/>
</dbReference>
<organism evidence="11 12">
    <name type="scientific">Micromonospora coxensis</name>
    <dbReference type="NCBI Taxonomy" id="356852"/>
    <lineage>
        <taxon>Bacteria</taxon>
        <taxon>Bacillati</taxon>
        <taxon>Actinomycetota</taxon>
        <taxon>Actinomycetes</taxon>
        <taxon>Micromonosporales</taxon>
        <taxon>Micromonosporaceae</taxon>
        <taxon>Micromonospora</taxon>
    </lineage>
</organism>
<dbReference type="InterPro" id="IPR004821">
    <property type="entry name" value="Cyt_trans-like"/>
</dbReference>
<dbReference type="NCBIfam" id="TIGR01510">
    <property type="entry name" value="coaD_prev_kdtB"/>
    <property type="match status" value="1"/>
</dbReference>
<evidence type="ECO:0000259" key="10">
    <source>
        <dbReference type="Pfam" id="PF01467"/>
    </source>
</evidence>
<evidence type="ECO:0000256" key="7">
    <source>
        <dbReference type="ARBA" id="ARBA00022993"/>
    </source>
</evidence>
<evidence type="ECO:0000256" key="3">
    <source>
        <dbReference type="ARBA" id="ARBA00022695"/>
    </source>
</evidence>
<gene>
    <name evidence="11" type="ORF">GA0070614_5653</name>
</gene>